<dbReference type="InterPro" id="IPR050804">
    <property type="entry name" value="MCC"/>
</dbReference>
<dbReference type="EMBL" id="JAEFBK010000010">
    <property type="protein sequence ID" value="KAG7561300.1"/>
    <property type="molecule type" value="Genomic_DNA"/>
</dbReference>
<proteinExistence type="predicted"/>
<comment type="caution">
    <text evidence="2">The sequence shown here is derived from an EMBL/GenBank/DDBJ whole genome shotgun (WGS) entry which is preliminary data.</text>
</comment>
<dbReference type="AlphaFoldDB" id="A0A8T1ZT27"/>
<feature type="coiled-coil region" evidence="1">
    <location>
        <begin position="50"/>
        <end position="84"/>
    </location>
</feature>
<evidence type="ECO:0000256" key="1">
    <source>
        <dbReference type="SAM" id="Coils"/>
    </source>
</evidence>
<evidence type="ECO:0000313" key="2">
    <source>
        <dbReference type="EMBL" id="KAG7561300.1"/>
    </source>
</evidence>
<keyword evidence="3" id="KW-1185">Reference proteome</keyword>
<accession>A0A8T1ZT27</accession>
<reference evidence="2 3" key="1">
    <citation type="submission" date="2020-12" db="EMBL/GenBank/DDBJ databases">
        <title>Concerted genomic and epigenomic changes stabilize Arabidopsis allopolyploids.</title>
        <authorList>
            <person name="Chen Z."/>
        </authorList>
    </citation>
    <scope>NUCLEOTIDE SEQUENCE [LARGE SCALE GENOMIC DNA]</scope>
    <source>
        <strain evidence="2">Allo738</strain>
        <tissue evidence="2">Leaf</tissue>
    </source>
</reference>
<organism evidence="2 3">
    <name type="scientific">Arabidopsis thaliana x Arabidopsis arenosa</name>
    <dbReference type="NCBI Taxonomy" id="1240361"/>
    <lineage>
        <taxon>Eukaryota</taxon>
        <taxon>Viridiplantae</taxon>
        <taxon>Streptophyta</taxon>
        <taxon>Embryophyta</taxon>
        <taxon>Tracheophyta</taxon>
        <taxon>Spermatophyta</taxon>
        <taxon>Magnoliopsida</taxon>
        <taxon>eudicotyledons</taxon>
        <taxon>Gunneridae</taxon>
        <taxon>Pentapetalae</taxon>
        <taxon>rosids</taxon>
        <taxon>malvids</taxon>
        <taxon>Brassicales</taxon>
        <taxon>Brassicaceae</taxon>
        <taxon>Camelineae</taxon>
        <taxon>Arabidopsis</taxon>
    </lineage>
</organism>
<protein>
    <recommendedName>
        <fullName evidence="4">MATH domain-containing protein</fullName>
    </recommendedName>
</protein>
<gene>
    <name evidence="2" type="ORF">ISN45_Aa05g027300</name>
</gene>
<sequence length="106" mass="12183">MYVLLSLIERLCKSVEELSSDDLVGGDNALQYLKFSGFKVDWLEKKLEEIKVKKKEEQIGESRMQELEEELKVFKKKCSDIEALMETEKTKLLVTRGSPLTLDGVL</sequence>
<dbReference type="Proteomes" id="UP000694240">
    <property type="component" value="Chromosome 10"/>
</dbReference>
<name>A0A8T1ZT27_9BRAS</name>
<dbReference type="PANTHER" id="PTHR46236:SF11">
    <property type="entry name" value="TRAF-LIKE SUPERFAMILY PROTEIN"/>
    <property type="match status" value="1"/>
</dbReference>
<evidence type="ECO:0000313" key="3">
    <source>
        <dbReference type="Proteomes" id="UP000694240"/>
    </source>
</evidence>
<dbReference type="PANTHER" id="PTHR46236">
    <property type="entry name" value="TRAF-LIKE SUPERFAMILY PROTEIN"/>
    <property type="match status" value="1"/>
</dbReference>
<evidence type="ECO:0008006" key="4">
    <source>
        <dbReference type="Google" id="ProtNLM"/>
    </source>
</evidence>
<keyword evidence="1" id="KW-0175">Coiled coil</keyword>